<gene>
    <name evidence="8" type="ORF">DSM104635_03291</name>
</gene>
<evidence type="ECO:0000256" key="2">
    <source>
        <dbReference type="ARBA" id="ARBA00022448"/>
    </source>
</evidence>
<evidence type="ECO:0000256" key="7">
    <source>
        <dbReference type="SAM" id="Phobius"/>
    </source>
</evidence>
<feature type="transmembrane region" description="Helical" evidence="7">
    <location>
        <begin position="197"/>
        <end position="217"/>
    </location>
</feature>
<keyword evidence="5 7" id="KW-0472">Membrane</keyword>
<sequence length="231" mass="23473">MNTAPDKRLAAEALGSLILSGTVIGSGILASRLSGGNDAIALLGNTAATAAILFVLITALGPISGAHFNPAVTLVMALRRVIKPMDAALYVIAQICGCVAGAMLAHAMFELPLLQHGAQERSGLSQALSEGVATFALVFAILLVSRARPKAIPAAVALTIAAGYWWTASTSFANPAITIARALTDSFAGIRPEDAPAFIAAQITGALLALVVGGWLANGLNSEASSEPSHH</sequence>
<dbReference type="Gene3D" id="1.20.1080.10">
    <property type="entry name" value="Glycerol uptake facilitator protein"/>
    <property type="match status" value="1"/>
</dbReference>
<reference evidence="9" key="1">
    <citation type="submission" date="2019-12" db="EMBL/GenBank/DDBJ databases">
        <title>Complete genome of Terracaulis silvestris 0127_4.</title>
        <authorList>
            <person name="Vieira S."/>
            <person name="Riedel T."/>
            <person name="Sproer C."/>
            <person name="Pascual J."/>
            <person name="Boedeker C."/>
            <person name="Overmann J."/>
        </authorList>
    </citation>
    <scope>NUCLEOTIDE SEQUENCE [LARGE SCALE GENOMIC DNA]</scope>
    <source>
        <strain evidence="9">0127_4</strain>
    </source>
</reference>
<feature type="transmembrane region" description="Helical" evidence="7">
    <location>
        <begin position="127"/>
        <end position="144"/>
    </location>
</feature>
<dbReference type="Proteomes" id="UP000431269">
    <property type="component" value="Chromosome"/>
</dbReference>
<dbReference type="PANTHER" id="PTHR45724:SF13">
    <property type="entry name" value="AQUAPORIN NIP1-1-RELATED"/>
    <property type="match status" value="1"/>
</dbReference>
<name>A0A6I6MXR2_9CAUL</name>
<comment type="similarity">
    <text evidence="6">Belongs to the MIP/aquaporin (TC 1.A.8) family.</text>
</comment>
<dbReference type="PANTHER" id="PTHR45724">
    <property type="entry name" value="AQUAPORIN NIP2-1"/>
    <property type="match status" value="1"/>
</dbReference>
<accession>A0A6I6MXR2</accession>
<dbReference type="KEGG" id="tsv:DSM104635_03291"/>
<dbReference type="InterPro" id="IPR034294">
    <property type="entry name" value="Aquaporin_transptr"/>
</dbReference>
<evidence type="ECO:0000256" key="1">
    <source>
        <dbReference type="ARBA" id="ARBA00004141"/>
    </source>
</evidence>
<keyword evidence="3 6" id="KW-0812">Transmembrane</keyword>
<evidence type="ECO:0000256" key="6">
    <source>
        <dbReference type="RuleBase" id="RU000477"/>
    </source>
</evidence>
<dbReference type="SUPFAM" id="SSF81338">
    <property type="entry name" value="Aquaporin-like"/>
    <property type="match status" value="1"/>
</dbReference>
<evidence type="ECO:0000313" key="8">
    <source>
        <dbReference type="EMBL" id="QGZ96432.1"/>
    </source>
</evidence>
<dbReference type="GO" id="GO:0015267">
    <property type="term" value="F:channel activity"/>
    <property type="evidence" value="ECO:0007669"/>
    <property type="project" value="InterPro"/>
</dbReference>
<feature type="transmembrane region" description="Helical" evidence="7">
    <location>
        <begin position="9"/>
        <end position="30"/>
    </location>
</feature>
<feature type="transmembrane region" description="Helical" evidence="7">
    <location>
        <begin position="42"/>
        <end position="66"/>
    </location>
</feature>
<dbReference type="EMBL" id="CP047045">
    <property type="protein sequence ID" value="QGZ96432.1"/>
    <property type="molecule type" value="Genomic_DNA"/>
</dbReference>
<dbReference type="GO" id="GO:0016020">
    <property type="term" value="C:membrane"/>
    <property type="evidence" value="ECO:0007669"/>
    <property type="project" value="UniProtKB-SubCell"/>
</dbReference>
<dbReference type="AlphaFoldDB" id="A0A6I6MXR2"/>
<keyword evidence="9" id="KW-1185">Reference proteome</keyword>
<comment type="subcellular location">
    <subcellularLocation>
        <location evidence="1">Membrane</location>
        <topology evidence="1">Multi-pass membrane protein</topology>
    </subcellularLocation>
</comment>
<proteinExistence type="inferred from homology"/>
<dbReference type="InterPro" id="IPR023271">
    <property type="entry name" value="Aquaporin-like"/>
</dbReference>
<dbReference type="InterPro" id="IPR000425">
    <property type="entry name" value="MIP"/>
</dbReference>
<evidence type="ECO:0000256" key="4">
    <source>
        <dbReference type="ARBA" id="ARBA00022989"/>
    </source>
</evidence>
<dbReference type="PRINTS" id="PR00783">
    <property type="entry name" value="MINTRINSICP"/>
</dbReference>
<protein>
    <submittedName>
        <fullName evidence="8">Aquaporin Z</fullName>
    </submittedName>
</protein>
<keyword evidence="2 6" id="KW-0813">Transport</keyword>
<evidence type="ECO:0000256" key="5">
    <source>
        <dbReference type="ARBA" id="ARBA00023136"/>
    </source>
</evidence>
<feature type="transmembrane region" description="Helical" evidence="7">
    <location>
        <begin position="87"/>
        <end position="107"/>
    </location>
</feature>
<dbReference type="Pfam" id="PF00230">
    <property type="entry name" value="MIP"/>
    <property type="match status" value="1"/>
</dbReference>
<evidence type="ECO:0000313" key="9">
    <source>
        <dbReference type="Proteomes" id="UP000431269"/>
    </source>
</evidence>
<dbReference type="RefSeq" id="WP_158767219.1">
    <property type="nucleotide sequence ID" value="NZ_CP047045.1"/>
</dbReference>
<evidence type="ECO:0000256" key="3">
    <source>
        <dbReference type="ARBA" id="ARBA00022692"/>
    </source>
</evidence>
<organism evidence="8 9">
    <name type="scientific">Terricaulis silvestris</name>
    <dbReference type="NCBI Taxonomy" id="2686094"/>
    <lineage>
        <taxon>Bacteria</taxon>
        <taxon>Pseudomonadati</taxon>
        <taxon>Pseudomonadota</taxon>
        <taxon>Alphaproteobacteria</taxon>
        <taxon>Caulobacterales</taxon>
        <taxon>Caulobacteraceae</taxon>
        <taxon>Terricaulis</taxon>
    </lineage>
</organism>
<keyword evidence="4 7" id="KW-1133">Transmembrane helix</keyword>